<gene>
    <name evidence="3" type="ORF">H9865_00965</name>
</gene>
<evidence type="ECO:0000313" key="4">
    <source>
        <dbReference type="Proteomes" id="UP000824193"/>
    </source>
</evidence>
<reference evidence="3" key="1">
    <citation type="journal article" date="2021" name="PeerJ">
        <title>Extensive microbial diversity within the chicken gut microbiome revealed by metagenomics and culture.</title>
        <authorList>
            <person name="Gilroy R."/>
            <person name="Ravi A."/>
            <person name="Getino M."/>
            <person name="Pursley I."/>
            <person name="Horton D.L."/>
            <person name="Alikhan N.F."/>
            <person name="Baker D."/>
            <person name="Gharbi K."/>
            <person name="Hall N."/>
            <person name="Watson M."/>
            <person name="Adriaenssens E.M."/>
            <person name="Foster-Nyarko E."/>
            <person name="Jarju S."/>
            <person name="Secka A."/>
            <person name="Antonio M."/>
            <person name="Oren A."/>
            <person name="Chaudhuri R.R."/>
            <person name="La Ragione R."/>
            <person name="Hildebrand F."/>
            <person name="Pallen M.J."/>
        </authorList>
    </citation>
    <scope>NUCLEOTIDE SEQUENCE</scope>
    <source>
        <strain evidence="3">2239</strain>
    </source>
</reference>
<dbReference type="AlphaFoldDB" id="A0A9D1V214"/>
<dbReference type="Proteomes" id="UP000824193">
    <property type="component" value="Unassembled WGS sequence"/>
</dbReference>
<evidence type="ECO:0000259" key="2">
    <source>
        <dbReference type="Pfam" id="PF13490"/>
    </source>
</evidence>
<feature type="transmembrane region" description="Helical" evidence="1">
    <location>
        <begin position="90"/>
        <end position="108"/>
    </location>
</feature>
<feature type="transmembrane region" description="Helical" evidence="1">
    <location>
        <begin position="141"/>
        <end position="169"/>
    </location>
</feature>
<name>A0A9D1V214_9FIRM</name>
<accession>A0A9D1V214</accession>
<dbReference type="InterPro" id="IPR027383">
    <property type="entry name" value="Znf_put"/>
</dbReference>
<dbReference type="EMBL" id="DXFW01000002">
    <property type="protein sequence ID" value="HIX04670.1"/>
    <property type="molecule type" value="Genomic_DNA"/>
</dbReference>
<reference evidence="3" key="2">
    <citation type="submission" date="2021-04" db="EMBL/GenBank/DDBJ databases">
        <authorList>
            <person name="Gilroy R."/>
        </authorList>
    </citation>
    <scope>NUCLEOTIDE SEQUENCE</scope>
    <source>
        <strain evidence="3">2239</strain>
    </source>
</reference>
<protein>
    <submittedName>
        <fullName evidence="3">Zf-HC2 domain-containing protein</fullName>
    </submittedName>
</protein>
<feature type="transmembrane region" description="Helical" evidence="1">
    <location>
        <begin position="115"/>
        <end position="135"/>
    </location>
</feature>
<keyword evidence="1" id="KW-1133">Transmembrane helix</keyword>
<dbReference type="Pfam" id="PF13490">
    <property type="entry name" value="zf-HC2"/>
    <property type="match status" value="1"/>
</dbReference>
<proteinExistence type="predicted"/>
<keyword evidence="1" id="KW-0812">Transmembrane</keyword>
<evidence type="ECO:0000256" key="1">
    <source>
        <dbReference type="SAM" id="Phobius"/>
    </source>
</evidence>
<feature type="transmembrane region" description="Helical" evidence="1">
    <location>
        <begin position="66"/>
        <end position="84"/>
    </location>
</feature>
<sequence>MNGDIGCEICKDLLPLVEDGVASEESCAAVQAHLERCPACRALAKGAVPPPAPDGEALLRRVRRTLRGLTLVILLAGVLFGVGLSSSMNMFYNSLIMPAMGAAAYYVWRWKAAAVLPPLLAGMSLVCWLLCWGWGVEAEPLPAYLIWAVIYCVLALVGVAIAGLFHFALKKEG</sequence>
<organism evidence="3 4">
    <name type="scientific">Candidatus Allofournierella pullicola</name>
    <dbReference type="NCBI Taxonomy" id="2838596"/>
    <lineage>
        <taxon>Bacteria</taxon>
        <taxon>Bacillati</taxon>
        <taxon>Bacillota</taxon>
        <taxon>Clostridia</taxon>
        <taxon>Eubacteriales</taxon>
        <taxon>Oscillospiraceae</taxon>
        <taxon>Allofournierella</taxon>
    </lineage>
</organism>
<comment type="caution">
    <text evidence="3">The sequence shown here is derived from an EMBL/GenBank/DDBJ whole genome shotgun (WGS) entry which is preliminary data.</text>
</comment>
<evidence type="ECO:0000313" key="3">
    <source>
        <dbReference type="EMBL" id="HIX04670.1"/>
    </source>
</evidence>
<keyword evidence="1" id="KW-0472">Membrane</keyword>
<feature type="domain" description="Putative zinc-finger" evidence="2">
    <location>
        <begin position="7"/>
        <end position="41"/>
    </location>
</feature>